<protein>
    <submittedName>
        <fullName evidence="2">Uncharacterized protein</fullName>
    </submittedName>
</protein>
<reference evidence="2" key="1">
    <citation type="submission" date="2023-11" db="EMBL/GenBank/DDBJ databases">
        <authorList>
            <person name="De Vega J J."/>
            <person name="De Vega J J."/>
        </authorList>
    </citation>
    <scope>NUCLEOTIDE SEQUENCE</scope>
</reference>
<name>A0AAD2HNI9_9AGAR</name>
<feature type="non-terminal residue" evidence="2">
    <location>
        <position position="177"/>
    </location>
</feature>
<feature type="compositionally biased region" description="Polar residues" evidence="1">
    <location>
        <begin position="72"/>
        <end position="88"/>
    </location>
</feature>
<evidence type="ECO:0000256" key="1">
    <source>
        <dbReference type="SAM" id="MobiDB-lite"/>
    </source>
</evidence>
<comment type="caution">
    <text evidence="2">The sequence shown here is derived from an EMBL/GenBank/DDBJ whole genome shotgun (WGS) entry which is preliminary data.</text>
</comment>
<feature type="region of interest" description="Disordered" evidence="1">
    <location>
        <begin position="72"/>
        <end position="101"/>
    </location>
</feature>
<gene>
    <name evidence="2" type="ORF">MYCIT1_LOCUS29739</name>
</gene>
<dbReference type="EMBL" id="CAVNYO010000437">
    <property type="protein sequence ID" value="CAK5279614.1"/>
    <property type="molecule type" value="Genomic_DNA"/>
</dbReference>
<evidence type="ECO:0000313" key="2">
    <source>
        <dbReference type="EMBL" id="CAK5279614.1"/>
    </source>
</evidence>
<proteinExistence type="predicted"/>
<organism evidence="2 3">
    <name type="scientific">Mycena citricolor</name>
    <dbReference type="NCBI Taxonomy" id="2018698"/>
    <lineage>
        <taxon>Eukaryota</taxon>
        <taxon>Fungi</taxon>
        <taxon>Dikarya</taxon>
        <taxon>Basidiomycota</taxon>
        <taxon>Agaricomycotina</taxon>
        <taxon>Agaricomycetes</taxon>
        <taxon>Agaricomycetidae</taxon>
        <taxon>Agaricales</taxon>
        <taxon>Marasmiineae</taxon>
        <taxon>Mycenaceae</taxon>
        <taxon>Mycena</taxon>
    </lineage>
</organism>
<keyword evidence="3" id="KW-1185">Reference proteome</keyword>
<dbReference type="Proteomes" id="UP001295794">
    <property type="component" value="Unassembled WGS sequence"/>
</dbReference>
<dbReference type="AlphaFoldDB" id="A0AAD2HNI9"/>
<evidence type="ECO:0000313" key="3">
    <source>
        <dbReference type="Proteomes" id="UP001295794"/>
    </source>
</evidence>
<accession>A0AAD2HNI9</accession>
<sequence length="177" mass="19521">SSSSKAARSLPKRATATTPPPWSGARPVPRTEGVASETKTKVIEEDAQDPHFLSKLSQLGQVKVDHNMQTTRPATVASQMYKTRVQSETDAESPTPIRNRMPAPRLSLLLDQRKSVKTRRDMEFLAARYGLDLDMLDAVAKFVNTPSVQQSDMARSVGAADHKQILRAVWVEPTLKG</sequence>
<feature type="region of interest" description="Disordered" evidence="1">
    <location>
        <begin position="1"/>
        <end position="51"/>
    </location>
</feature>